<feature type="compositionally biased region" description="Gly residues" evidence="1">
    <location>
        <begin position="727"/>
        <end position="739"/>
    </location>
</feature>
<dbReference type="PANTHER" id="PTHR31267">
    <property type="entry name" value="DENTIN SIALOPHOSPHOPROTEIN-LIKE PROTEIN"/>
    <property type="match status" value="1"/>
</dbReference>
<proteinExistence type="predicted"/>
<dbReference type="STRING" id="105231.A0A1Y1HWJ4"/>
<dbReference type="EMBL" id="DF237014">
    <property type="protein sequence ID" value="GAQ80897.1"/>
    <property type="molecule type" value="Genomic_DNA"/>
</dbReference>
<keyword evidence="3" id="KW-1185">Reference proteome</keyword>
<gene>
    <name evidence="2" type="ORF">KFL_000650300</name>
</gene>
<accession>A0A1Y1HWJ4</accession>
<feature type="region of interest" description="Disordered" evidence="1">
    <location>
        <begin position="726"/>
        <end position="815"/>
    </location>
</feature>
<organism evidence="2 3">
    <name type="scientific">Klebsormidium nitens</name>
    <name type="common">Green alga</name>
    <name type="synonym">Ulothrix nitens</name>
    <dbReference type="NCBI Taxonomy" id="105231"/>
    <lineage>
        <taxon>Eukaryota</taxon>
        <taxon>Viridiplantae</taxon>
        <taxon>Streptophyta</taxon>
        <taxon>Klebsormidiophyceae</taxon>
        <taxon>Klebsormidiales</taxon>
        <taxon>Klebsormidiaceae</taxon>
        <taxon>Klebsormidium</taxon>
    </lineage>
</organism>
<feature type="region of interest" description="Disordered" evidence="1">
    <location>
        <begin position="308"/>
        <end position="347"/>
    </location>
</feature>
<feature type="region of interest" description="Disordered" evidence="1">
    <location>
        <begin position="1"/>
        <end position="25"/>
    </location>
</feature>
<feature type="compositionally biased region" description="Low complexity" evidence="1">
    <location>
        <begin position="489"/>
        <end position="506"/>
    </location>
</feature>
<sequence length="1160" mass="120666">MDGDNGRRGRPPPVTCSKSGCGGRANQSCVGVLCSACCRSAGNKCKAHAVRAPPKPKTPESLLLRSPFDVSTLSRPQNRPEHEEVGRLGPLRVPDAKAPGTPKREPVLGMKALLVHTGDVGRAFLGDHGAGARLEGTPQMRNAEYSGATSAEAEKIKVKGGGGEQAEILQKREGDEMERMQVEAVTAGLAGELEKGPMGLLGIASLRQRANNDALPVALATDAQGFGPGKQSVPREEASNTADDSLEQVGLSHAEMQALWNEDEGDGGSLMTQNRGEGVYATPDSSLQSEPFSSRGMPLPEPLPGFSGTLFGGQKGRSVGHVESPQSSAAEQELFQRISSQRSPFTAPLRPSSALLRETHGPGFTPELASAAFAAQLGSRNPQTNPPPTSGGGAEFDRQLAETLTPGRAAAFASGIGGAGGVRTGDPSRGPQIPWAGPTTRSPSLQASTGASALTPPSGLLERYHLDFQKSAPLKQAFAFPQLNPDSLSLSSSLRSSSAEPSPTSLDRNSGFADPAMSPGLERSSPWPLSPLGEALLPQPLPSGPLSSANPRTSSFAEFPLRGGRSEGLPTSPPLTYPLGRTFGQLGRGWTGGFGSEKTEQTGPATKRMRLSSAPLTRPADAQPLSPPKPKTWELPPAPEPMSPAYSTWPSSGGSGLPRVPSSIPSVPVLVSLAPESLPPASIPILVMQLQALHETVPLHLQAQVLASNRPLRILADAIEAHRMGTAGAGSDGGKGSAAGQGDPAPQASPRTRQFDGGGNEGSVQTTGTTPGPGKNSGREKRNSEGKNRGAAGPSVEAPGGPPRVLKQEGSDGTPAAELRKLVRAETGEVARQSGALLQGSAESKRELALRHGTGALGAAFALPQGNIESGLDRGSSPRNEVPVTEGFELAKDAVKVEGGSVVSEIKTLAVNKEKLANRSLPDIDLEEAAEWQSGQVDGGPALAFKGLPSVRDSEVQWSSAVGRKPELDEGSAVTTEESAVGRAKDRLRATTQLMQHLLPAPPSPAMGGASLQDREYSVYLTARDTLQEAATWAAPRGGDDEQPGSKEVGSTHEGGATQGESKEVPQAAVLGGAEEDAPDDEELAARVDDLRRHLQRLEDAPAGVEVLQQILHFDQAQTAGVGLTDEQVQRRASSLQRKTAPGLPTSVGPPEKRKPHKDL</sequence>
<name>A0A1Y1HWJ4_KLENI</name>
<feature type="region of interest" description="Disordered" evidence="1">
    <location>
        <begin position="265"/>
        <end position="295"/>
    </location>
</feature>
<protein>
    <submittedName>
        <fullName evidence="2">Uncharacterized protein</fullName>
    </submittedName>
</protein>
<dbReference type="AlphaFoldDB" id="A0A1Y1HWJ4"/>
<feature type="region of interest" description="Disordered" evidence="1">
    <location>
        <begin position="1127"/>
        <end position="1160"/>
    </location>
</feature>
<feature type="compositionally biased region" description="Pro residues" evidence="1">
    <location>
        <begin position="625"/>
        <end position="634"/>
    </location>
</feature>
<dbReference type="Proteomes" id="UP000054558">
    <property type="component" value="Unassembled WGS sequence"/>
</dbReference>
<dbReference type="OMA" id="AITHTIY"/>
<evidence type="ECO:0000313" key="2">
    <source>
        <dbReference type="EMBL" id="GAQ80897.1"/>
    </source>
</evidence>
<feature type="region of interest" description="Disordered" evidence="1">
    <location>
        <begin position="411"/>
        <end position="458"/>
    </location>
</feature>
<reference evidence="2 3" key="1">
    <citation type="journal article" date="2014" name="Nat. Commun.">
        <title>Klebsormidium flaccidum genome reveals primary factors for plant terrestrial adaptation.</title>
        <authorList>
            <person name="Hori K."/>
            <person name="Maruyama F."/>
            <person name="Fujisawa T."/>
            <person name="Togashi T."/>
            <person name="Yamamoto N."/>
            <person name="Seo M."/>
            <person name="Sato S."/>
            <person name="Yamada T."/>
            <person name="Mori H."/>
            <person name="Tajima N."/>
            <person name="Moriyama T."/>
            <person name="Ikeuchi M."/>
            <person name="Watanabe M."/>
            <person name="Wada H."/>
            <person name="Kobayashi K."/>
            <person name="Saito M."/>
            <person name="Masuda T."/>
            <person name="Sasaki-Sekimoto Y."/>
            <person name="Mashiguchi K."/>
            <person name="Awai K."/>
            <person name="Shimojima M."/>
            <person name="Masuda S."/>
            <person name="Iwai M."/>
            <person name="Nobusawa T."/>
            <person name="Narise T."/>
            <person name="Kondo S."/>
            <person name="Saito H."/>
            <person name="Sato R."/>
            <person name="Murakawa M."/>
            <person name="Ihara Y."/>
            <person name="Oshima-Yamada Y."/>
            <person name="Ohtaka K."/>
            <person name="Satoh M."/>
            <person name="Sonobe K."/>
            <person name="Ishii M."/>
            <person name="Ohtani R."/>
            <person name="Kanamori-Sato M."/>
            <person name="Honoki R."/>
            <person name="Miyazaki D."/>
            <person name="Mochizuki H."/>
            <person name="Umetsu J."/>
            <person name="Higashi K."/>
            <person name="Shibata D."/>
            <person name="Kamiya Y."/>
            <person name="Sato N."/>
            <person name="Nakamura Y."/>
            <person name="Tabata S."/>
            <person name="Ida S."/>
            <person name="Kurokawa K."/>
            <person name="Ohta H."/>
        </authorList>
    </citation>
    <scope>NUCLEOTIDE SEQUENCE [LARGE SCALE GENOMIC DNA]</scope>
    <source>
        <strain evidence="2 3">NIES-2285</strain>
    </source>
</reference>
<feature type="region of interest" description="Disordered" evidence="1">
    <location>
        <begin position="48"/>
        <end position="104"/>
    </location>
</feature>
<feature type="region of interest" description="Disordered" evidence="1">
    <location>
        <begin position="959"/>
        <end position="983"/>
    </location>
</feature>
<feature type="compositionally biased region" description="Polar residues" evidence="1">
    <location>
        <begin position="439"/>
        <end position="452"/>
    </location>
</feature>
<feature type="compositionally biased region" description="Basic and acidic residues" evidence="1">
    <location>
        <begin position="777"/>
        <end position="788"/>
    </location>
</feature>
<feature type="region of interest" description="Disordered" evidence="1">
    <location>
        <begin position="222"/>
        <end position="242"/>
    </location>
</feature>
<feature type="compositionally biased region" description="Polar residues" evidence="1">
    <location>
        <begin position="283"/>
        <end position="292"/>
    </location>
</feature>
<dbReference type="PANTHER" id="PTHR31267:SF2">
    <property type="entry name" value="EXPRESSED PROTEIN"/>
    <property type="match status" value="1"/>
</dbReference>
<evidence type="ECO:0000313" key="3">
    <source>
        <dbReference type="Proteomes" id="UP000054558"/>
    </source>
</evidence>
<feature type="compositionally biased region" description="Gly residues" evidence="1">
    <location>
        <begin position="586"/>
        <end position="595"/>
    </location>
</feature>
<evidence type="ECO:0000256" key="1">
    <source>
        <dbReference type="SAM" id="MobiDB-lite"/>
    </source>
</evidence>
<feature type="region of interest" description="Disordered" evidence="1">
    <location>
        <begin position="489"/>
        <end position="634"/>
    </location>
</feature>
<feature type="region of interest" description="Disordered" evidence="1">
    <location>
        <begin position="1031"/>
        <end position="1082"/>
    </location>
</feature>